<feature type="region of interest" description="Disordered" evidence="4">
    <location>
        <begin position="1"/>
        <end position="20"/>
    </location>
</feature>
<dbReference type="PANTHER" id="PTHR43065:SF42">
    <property type="entry name" value="TWO-COMPONENT SENSOR PPRA"/>
    <property type="match status" value="1"/>
</dbReference>
<evidence type="ECO:0000313" key="7">
    <source>
        <dbReference type="Proteomes" id="UP000294164"/>
    </source>
</evidence>
<dbReference type="InterPro" id="IPR036890">
    <property type="entry name" value="HATPase_C_sf"/>
</dbReference>
<dbReference type="EMBL" id="SHMG01000004">
    <property type="protein sequence ID" value="TAA43520.1"/>
    <property type="molecule type" value="Genomic_DNA"/>
</dbReference>
<reference evidence="6 7" key="1">
    <citation type="submission" date="2019-02" db="EMBL/GenBank/DDBJ databases">
        <title>WGS of Pseudoxanthomonas species novum from clinical isolates.</title>
        <authorList>
            <person name="Bernier A.-M."/>
            <person name="Bernard K."/>
            <person name="Vachon A."/>
        </authorList>
    </citation>
    <scope>NUCLEOTIDE SEQUENCE [LARGE SCALE GENOMIC DNA]</scope>
    <source>
        <strain evidence="6 7">NML130969</strain>
    </source>
</reference>
<evidence type="ECO:0000259" key="5">
    <source>
        <dbReference type="PROSITE" id="PS50109"/>
    </source>
</evidence>
<gene>
    <name evidence="6" type="ORF">EA655_09650</name>
</gene>
<evidence type="ECO:0000256" key="3">
    <source>
        <dbReference type="ARBA" id="ARBA00022553"/>
    </source>
</evidence>
<dbReference type="PROSITE" id="PS50109">
    <property type="entry name" value="HIS_KIN"/>
    <property type="match status" value="1"/>
</dbReference>
<sequence length="451" mass="48655">MEDSVRSPSGAREPQGTMRAKERIDIVDADGRVRLTSVAHPDFQPGDLWLARWDQAQRAQLGQALDAAWAGGLERRVAPQAQAADGEADGWEIYMAPLRDVHGAIDAVVAVSRQIGGQRPDPAAMRFADGRPSLGALLQAAAAATDDGVHARVQPVLDPPSAEEHQRRGERFGLHNRLLRARDDVALGVRREQALQDQLDLATVARDSAEQISRQAQKRAAMGQLVAGIAHDFNNMLQIVQTTLDMMALQAATDPRQARLLARSQEAVGHAVDLARRLLAFGREHPYRAEALDLAQVVNDMLPLIAHGLGARMTMALAPAEVALPIRSDRHSIEQALMNLCVNARDACQGHGRIDVALGLEDVAAGQDGTLHRAGGRYAYVEVRDDGCGMDAATRARIFEPFFTTKPEGMGTGLGLAQVSGLMRQSEGFATVWSEPGQGACVRLYFPALQA</sequence>
<keyword evidence="3" id="KW-0597">Phosphoprotein</keyword>
<dbReference type="InterPro" id="IPR003661">
    <property type="entry name" value="HisK_dim/P_dom"/>
</dbReference>
<feature type="domain" description="Histidine kinase" evidence="5">
    <location>
        <begin position="228"/>
        <end position="450"/>
    </location>
</feature>
<name>A0A4Q8M5K3_9GAMM</name>
<comment type="catalytic activity">
    <reaction evidence="1">
        <text>ATP + protein L-histidine = ADP + protein N-phospho-L-histidine.</text>
        <dbReference type="EC" id="2.7.13.3"/>
    </reaction>
</comment>
<dbReference type="Gene3D" id="3.30.565.10">
    <property type="entry name" value="Histidine kinase-like ATPase, C-terminal domain"/>
    <property type="match status" value="1"/>
</dbReference>
<evidence type="ECO:0000256" key="2">
    <source>
        <dbReference type="ARBA" id="ARBA00012438"/>
    </source>
</evidence>
<evidence type="ECO:0000256" key="1">
    <source>
        <dbReference type="ARBA" id="ARBA00000085"/>
    </source>
</evidence>
<dbReference type="InterPro" id="IPR005467">
    <property type="entry name" value="His_kinase_dom"/>
</dbReference>
<dbReference type="InterPro" id="IPR004358">
    <property type="entry name" value="Sig_transdc_His_kin-like_C"/>
</dbReference>
<dbReference type="InterPro" id="IPR003594">
    <property type="entry name" value="HATPase_dom"/>
</dbReference>
<dbReference type="GO" id="GO:0000155">
    <property type="term" value="F:phosphorelay sensor kinase activity"/>
    <property type="evidence" value="ECO:0007669"/>
    <property type="project" value="InterPro"/>
</dbReference>
<dbReference type="Proteomes" id="UP000294164">
    <property type="component" value="Unassembled WGS sequence"/>
</dbReference>
<dbReference type="AlphaFoldDB" id="A0A4Q8M5K3"/>
<dbReference type="SUPFAM" id="SSF55874">
    <property type="entry name" value="ATPase domain of HSP90 chaperone/DNA topoisomerase II/histidine kinase"/>
    <property type="match status" value="1"/>
</dbReference>
<dbReference type="SMART" id="SM00387">
    <property type="entry name" value="HATPase_c"/>
    <property type="match status" value="1"/>
</dbReference>
<evidence type="ECO:0000256" key="4">
    <source>
        <dbReference type="SAM" id="MobiDB-lite"/>
    </source>
</evidence>
<dbReference type="PRINTS" id="PR00344">
    <property type="entry name" value="BCTRLSENSOR"/>
</dbReference>
<comment type="caution">
    <text evidence="6">The sequence shown here is derived from an EMBL/GenBank/DDBJ whole genome shotgun (WGS) entry which is preliminary data.</text>
</comment>
<organism evidence="6 7">
    <name type="scientific">Pseudoxanthomonas winnipegensis</name>
    <dbReference type="NCBI Taxonomy" id="2480810"/>
    <lineage>
        <taxon>Bacteria</taxon>
        <taxon>Pseudomonadati</taxon>
        <taxon>Pseudomonadota</taxon>
        <taxon>Gammaproteobacteria</taxon>
        <taxon>Lysobacterales</taxon>
        <taxon>Lysobacteraceae</taxon>
        <taxon>Pseudoxanthomonas</taxon>
    </lineage>
</organism>
<dbReference type="SMART" id="SM00388">
    <property type="entry name" value="HisKA"/>
    <property type="match status" value="1"/>
</dbReference>
<evidence type="ECO:0000313" key="6">
    <source>
        <dbReference type="EMBL" id="TAA43520.1"/>
    </source>
</evidence>
<protein>
    <recommendedName>
        <fullName evidence="2">histidine kinase</fullName>
        <ecNumber evidence="2">2.7.13.3</ecNumber>
    </recommendedName>
</protein>
<proteinExistence type="predicted"/>
<dbReference type="SUPFAM" id="SSF47384">
    <property type="entry name" value="Homodimeric domain of signal transducing histidine kinase"/>
    <property type="match status" value="1"/>
</dbReference>
<dbReference type="InterPro" id="IPR036097">
    <property type="entry name" value="HisK_dim/P_sf"/>
</dbReference>
<dbReference type="Pfam" id="PF02518">
    <property type="entry name" value="HATPase_c"/>
    <property type="match status" value="1"/>
</dbReference>
<accession>A0A4Q8M5K3</accession>
<dbReference type="EC" id="2.7.13.3" evidence="2"/>
<dbReference type="PANTHER" id="PTHR43065">
    <property type="entry name" value="SENSOR HISTIDINE KINASE"/>
    <property type="match status" value="1"/>
</dbReference>
<dbReference type="OrthoDB" id="9770473at2"/>
<dbReference type="Gene3D" id="1.10.287.130">
    <property type="match status" value="1"/>
</dbReference>